<dbReference type="EMBL" id="WIXE01020609">
    <property type="protein sequence ID" value="KAK5969095.1"/>
    <property type="molecule type" value="Genomic_DNA"/>
</dbReference>
<protein>
    <submittedName>
        <fullName evidence="1">Uncharacterized protein</fullName>
    </submittedName>
</protein>
<reference evidence="1 2" key="1">
    <citation type="submission" date="2019-10" db="EMBL/GenBank/DDBJ databases">
        <title>Assembly and Annotation for the nematode Trichostrongylus colubriformis.</title>
        <authorList>
            <person name="Martin J."/>
        </authorList>
    </citation>
    <scope>NUCLEOTIDE SEQUENCE [LARGE SCALE GENOMIC DNA]</scope>
    <source>
        <strain evidence="1">G859</strain>
        <tissue evidence="1">Whole worm</tissue>
    </source>
</reference>
<evidence type="ECO:0000313" key="1">
    <source>
        <dbReference type="EMBL" id="KAK5969095.1"/>
    </source>
</evidence>
<sequence length="145" mass="15728">MYREKGRYSFQKCENRVPTLNEISRLNDPVLSEVFASSGIKKQKIRADIDDHPQLPPMAGSGAQVQPPVERPYGEVVIDHNQPLGPVPRGRDSMSEAVNSGVNALANGANALYRGATSVGQAFGFNPQAYEAPLFNAATQFLGKK</sequence>
<dbReference type="Proteomes" id="UP001331761">
    <property type="component" value="Unassembled WGS sequence"/>
</dbReference>
<comment type="caution">
    <text evidence="1">The sequence shown here is derived from an EMBL/GenBank/DDBJ whole genome shotgun (WGS) entry which is preliminary data.</text>
</comment>
<name>A0AAN8F1S8_TRICO</name>
<dbReference type="AlphaFoldDB" id="A0AAN8F1S8"/>
<evidence type="ECO:0000313" key="2">
    <source>
        <dbReference type="Proteomes" id="UP001331761"/>
    </source>
</evidence>
<organism evidence="1 2">
    <name type="scientific">Trichostrongylus colubriformis</name>
    <name type="common">Black scour worm</name>
    <dbReference type="NCBI Taxonomy" id="6319"/>
    <lineage>
        <taxon>Eukaryota</taxon>
        <taxon>Metazoa</taxon>
        <taxon>Ecdysozoa</taxon>
        <taxon>Nematoda</taxon>
        <taxon>Chromadorea</taxon>
        <taxon>Rhabditida</taxon>
        <taxon>Rhabditina</taxon>
        <taxon>Rhabditomorpha</taxon>
        <taxon>Strongyloidea</taxon>
        <taxon>Trichostrongylidae</taxon>
        <taxon>Trichostrongylus</taxon>
    </lineage>
</organism>
<gene>
    <name evidence="1" type="ORF">GCK32_020779</name>
</gene>
<proteinExistence type="predicted"/>
<accession>A0AAN8F1S8</accession>
<keyword evidence="2" id="KW-1185">Reference proteome</keyword>